<proteinExistence type="inferred from homology"/>
<name>A0A833VCH3_9POAL</name>
<dbReference type="EMBL" id="SWLB01000010">
    <property type="protein sequence ID" value="KAF3333957.1"/>
    <property type="molecule type" value="Genomic_DNA"/>
</dbReference>
<dbReference type="GO" id="GO:0006606">
    <property type="term" value="P:protein import into nucleus"/>
    <property type="evidence" value="ECO:0007669"/>
    <property type="project" value="TreeGrafter"/>
</dbReference>
<dbReference type="Proteomes" id="UP000623129">
    <property type="component" value="Unassembled WGS sequence"/>
</dbReference>
<dbReference type="GO" id="GO:0017056">
    <property type="term" value="F:structural constituent of nuclear pore"/>
    <property type="evidence" value="ECO:0007669"/>
    <property type="project" value="TreeGrafter"/>
</dbReference>
<protein>
    <submittedName>
        <fullName evidence="3">Nuclear pore complex protein NUP98A</fullName>
    </submittedName>
</protein>
<comment type="caution">
    <text evidence="3">The sequence shown here is derived from an EMBL/GenBank/DDBJ whole genome shotgun (WGS) entry which is preliminary data.</text>
</comment>
<feature type="region of interest" description="Disordered" evidence="2">
    <location>
        <begin position="31"/>
        <end position="80"/>
    </location>
</feature>
<dbReference type="OrthoDB" id="3797628at2759"/>
<evidence type="ECO:0000256" key="1">
    <source>
        <dbReference type="ARBA" id="ARBA00008926"/>
    </source>
</evidence>
<dbReference type="AlphaFoldDB" id="A0A833VCH3"/>
<dbReference type="GO" id="GO:0008139">
    <property type="term" value="F:nuclear localization sequence binding"/>
    <property type="evidence" value="ECO:0007669"/>
    <property type="project" value="TreeGrafter"/>
</dbReference>
<reference evidence="3" key="1">
    <citation type="submission" date="2020-01" db="EMBL/GenBank/DDBJ databases">
        <title>Genome sequence of Kobresia littledalei, the first chromosome-level genome in the family Cyperaceae.</title>
        <authorList>
            <person name="Qu G."/>
        </authorList>
    </citation>
    <scope>NUCLEOTIDE SEQUENCE</scope>
    <source>
        <strain evidence="3">C.B.Clarke</strain>
        <tissue evidence="3">Leaf</tissue>
    </source>
</reference>
<dbReference type="InterPro" id="IPR037665">
    <property type="entry name" value="Nucleoporin_S59-like"/>
</dbReference>
<evidence type="ECO:0000313" key="4">
    <source>
        <dbReference type="Proteomes" id="UP000623129"/>
    </source>
</evidence>
<dbReference type="InterPro" id="IPR025574">
    <property type="entry name" value="Nucleoporin_FG_rpt"/>
</dbReference>
<keyword evidence="4" id="KW-1185">Reference proteome</keyword>
<organism evidence="3 4">
    <name type="scientific">Carex littledalei</name>
    <dbReference type="NCBI Taxonomy" id="544730"/>
    <lineage>
        <taxon>Eukaryota</taxon>
        <taxon>Viridiplantae</taxon>
        <taxon>Streptophyta</taxon>
        <taxon>Embryophyta</taxon>
        <taxon>Tracheophyta</taxon>
        <taxon>Spermatophyta</taxon>
        <taxon>Magnoliopsida</taxon>
        <taxon>Liliopsida</taxon>
        <taxon>Poales</taxon>
        <taxon>Cyperaceae</taxon>
        <taxon>Cyperoideae</taxon>
        <taxon>Cariceae</taxon>
        <taxon>Carex</taxon>
        <taxon>Carex subgen. Euthyceras</taxon>
    </lineage>
</organism>
<dbReference type="GO" id="GO:0000973">
    <property type="term" value="P:post-transcriptional tethering of RNA polymerase II gene DNA at nuclear periphery"/>
    <property type="evidence" value="ECO:0007669"/>
    <property type="project" value="TreeGrafter"/>
</dbReference>
<dbReference type="PANTHER" id="PTHR23198">
    <property type="entry name" value="NUCLEOPORIN"/>
    <property type="match status" value="1"/>
</dbReference>
<dbReference type="GO" id="GO:0044614">
    <property type="term" value="C:nuclear pore cytoplasmic filaments"/>
    <property type="evidence" value="ECO:0007669"/>
    <property type="project" value="TreeGrafter"/>
</dbReference>
<sequence>MFGSSRPTLFGAPASISPLFGAPNTPAPGVSSSPLFGAPNTPAHGASTSPVFGAPNTPAPGASSSPLFGENRTPVSGASSSPLFGASSTPAFGASSSPLFGASISPLFGASNKPTFSDSRSPLFNTFGTPYEVPNKPVFGASSNPFVVPTKPAFTSCACTFSASSNPEYAACGSCSNMAYNASNPAYVTSTPFPLQQSNGPVLKAFGSPFGASGTPSFGAFTSTTATGFGSSTKPAFSLRNSCECSSHLPGGFTSWSPFWKDPARQALFCFAPAKSGSQMEWSTSVAYKPLYNNEDENQHIVYMSISAVLAKNNINMSHDELKWIEYCRCNNKGAASNKSADVFQIKSTNAESDLISIKIEVPSRVATQLLDAFKSLGIN</sequence>
<dbReference type="GO" id="GO:0006405">
    <property type="term" value="P:RNA export from nucleus"/>
    <property type="evidence" value="ECO:0007669"/>
    <property type="project" value="TreeGrafter"/>
</dbReference>
<gene>
    <name evidence="3" type="ORF">FCM35_KLT01648</name>
</gene>
<dbReference type="PANTHER" id="PTHR23198:SF6">
    <property type="entry name" value="NUCLEAR PORE COMPLEX PROTEIN NUP98-NUP96"/>
    <property type="match status" value="1"/>
</dbReference>
<accession>A0A833VCH3</accession>
<evidence type="ECO:0000256" key="2">
    <source>
        <dbReference type="SAM" id="MobiDB-lite"/>
    </source>
</evidence>
<dbReference type="Pfam" id="PF13634">
    <property type="entry name" value="Nucleoporin_FG"/>
    <property type="match status" value="1"/>
</dbReference>
<evidence type="ECO:0000313" key="3">
    <source>
        <dbReference type="EMBL" id="KAF3333957.1"/>
    </source>
</evidence>
<dbReference type="GO" id="GO:0034398">
    <property type="term" value="P:telomere tethering at nuclear periphery"/>
    <property type="evidence" value="ECO:0007669"/>
    <property type="project" value="TreeGrafter"/>
</dbReference>
<dbReference type="GO" id="GO:0003723">
    <property type="term" value="F:RNA binding"/>
    <property type="evidence" value="ECO:0007669"/>
    <property type="project" value="TreeGrafter"/>
</dbReference>
<comment type="similarity">
    <text evidence="1">Belongs to the nucleoporin GLFG family.</text>
</comment>